<protein>
    <recommendedName>
        <fullName evidence="1">Spore germination protein N-terminal domain-containing protein</fullName>
    </recommendedName>
</protein>
<dbReference type="Proteomes" id="UP000533476">
    <property type="component" value="Unassembled WGS sequence"/>
</dbReference>
<reference evidence="2 3" key="1">
    <citation type="submission" date="2020-04" db="EMBL/GenBank/DDBJ databases">
        <authorList>
            <person name="Zhang R."/>
            <person name="Schippers A."/>
        </authorList>
    </citation>
    <scope>NUCLEOTIDE SEQUENCE [LARGE SCALE GENOMIC DNA]</scope>
    <source>
        <strain evidence="2 3">DSM 109850</strain>
    </source>
</reference>
<gene>
    <name evidence="2" type="ORF">HIJ39_21905</name>
</gene>
<dbReference type="AlphaFoldDB" id="A0A7Y0L871"/>
<dbReference type="EMBL" id="JABBVZ010000185">
    <property type="protein sequence ID" value="NMP24966.1"/>
    <property type="molecule type" value="Genomic_DNA"/>
</dbReference>
<evidence type="ECO:0000313" key="2">
    <source>
        <dbReference type="EMBL" id="NMP24966.1"/>
    </source>
</evidence>
<sequence>MTRRLRWAAALCTALALLTGCWDQRPVEGRGVVESVGVAPTATPGVRQWTFVFPNPTESVSNLGTLPPDQNLYALAVTARTWTTALLKVQQQSTRDLYFGQFRVLVLSPRLSASTWARLITTFNRSGRILKTFYVVAGDPAGLVAQTPTLSEGGPFYGLFKLLACHCQPFMFGQRAWQVWDRLKTPGVSPVVPLIRVSASEILENRQIAVLGPKTVIPWSPAASAGWAYLTQHVVKGALTVTVDGQRIGLNRLHGSSHVTVVADAAGTRVVDRLSYRAALEDVPPTLRLTPAEKTAIAQAASHALLRLGDQAVRAAEREQVDPFGWHREAQWARNAPGSPWPMPVSWTGWTVDLTAKVHIANEGVSQ</sequence>
<comment type="caution">
    <text evidence="2">The sequence shown here is derived from an EMBL/GenBank/DDBJ whole genome shotgun (WGS) entry which is preliminary data.</text>
</comment>
<evidence type="ECO:0000259" key="1">
    <source>
        <dbReference type="Pfam" id="PF25198"/>
    </source>
</evidence>
<name>A0A7Y0L871_9FIRM</name>
<keyword evidence="3" id="KW-1185">Reference proteome</keyword>
<organism evidence="2 3">
    <name type="scientific">Sulfobacillus harzensis</name>
    <dbReference type="NCBI Taxonomy" id="2729629"/>
    <lineage>
        <taxon>Bacteria</taxon>
        <taxon>Bacillati</taxon>
        <taxon>Bacillota</taxon>
        <taxon>Clostridia</taxon>
        <taxon>Eubacteriales</taxon>
        <taxon>Clostridiales Family XVII. Incertae Sedis</taxon>
        <taxon>Sulfobacillus</taxon>
    </lineage>
</organism>
<feature type="domain" description="Spore germination protein N-terminal" evidence="1">
    <location>
        <begin position="23"/>
        <end position="197"/>
    </location>
</feature>
<dbReference type="RefSeq" id="WP_169103168.1">
    <property type="nucleotide sequence ID" value="NZ_JABBVZ010000185.1"/>
</dbReference>
<dbReference type="Pfam" id="PF25198">
    <property type="entry name" value="Spore_GerAC_N"/>
    <property type="match status" value="1"/>
</dbReference>
<dbReference type="InterPro" id="IPR057336">
    <property type="entry name" value="GerAC_N"/>
</dbReference>
<dbReference type="PROSITE" id="PS51257">
    <property type="entry name" value="PROKAR_LIPOPROTEIN"/>
    <property type="match status" value="1"/>
</dbReference>
<accession>A0A7Y0L871</accession>
<evidence type="ECO:0000313" key="3">
    <source>
        <dbReference type="Proteomes" id="UP000533476"/>
    </source>
</evidence>
<proteinExistence type="predicted"/>